<dbReference type="EMBL" id="SNTY01000025">
    <property type="protein sequence ID" value="TEU26861.1"/>
    <property type="molecule type" value="Genomic_DNA"/>
</dbReference>
<evidence type="ECO:0000313" key="1">
    <source>
        <dbReference type="EMBL" id="TEU26861.1"/>
    </source>
</evidence>
<reference evidence="1 2" key="1">
    <citation type="submission" date="2019-03" db="EMBL/GenBank/DDBJ databases">
        <title>Alkanindiges illinoisensis: a potential pathogenic isolated from ascites of a gastric cancer patient with abdominal metastasis.</title>
        <authorList>
            <person name="Hu X."/>
            <person name="Yang B."/>
            <person name="Yan X."/>
            <person name="Lin L."/>
            <person name="Zhao H."/>
            <person name="Zhou F."/>
            <person name="Su B."/>
            <person name="Chen J."/>
            <person name="Rui Y."/>
            <person name="Wang Q."/>
            <person name="Zheng L."/>
        </authorList>
    </citation>
    <scope>NUCLEOTIDE SEQUENCE [LARGE SCALE GENOMIC DNA]</scope>
    <source>
        <strain evidence="1 2">NFYY 23406</strain>
    </source>
</reference>
<proteinExistence type="predicted"/>
<evidence type="ECO:0000313" key="2">
    <source>
        <dbReference type="Proteomes" id="UP000297834"/>
    </source>
</evidence>
<dbReference type="AlphaFoldDB" id="A0A4Y7XC54"/>
<dbReference type="Proteomes" id="UP000297834">
    <property type="component" value="Unassembled WGS sequence"/>
</dbReference>
<comment type="caution">
    <text evidence="1">The sequence shown here is derived from an EMBL/GenBank/DDBJ whole genome shotgun (WGS) entry which is preliminary data.</text>
</comment>
<dbReference type="RefSeq" id="WP_134244307.1">
    <property type="nucleotide sequence ID" value="NZ_SNTY01000025.1"/>
</dbReference>
<keyword evidence="2" id="KW-1185">Reference proteome</keyword>
<organism evidence="1 2">
    <name type="scientific">Alkanindiges illinoisensis</name>
    <dbReference type="NCBI Taxonomy" id="197183"/>
    <lineage>
        <taxon>Bacteria</taxon>
        <taxon>Pseudomonadati</taxon>
        <taxon>Pseudomonadota</taxon>
        <taxon>Gammaproteobacteria</taxon>
        <taxon>Moraxellales</taxon>
        <taxon>Moraxellaceae</taxon>
        <taxon>Alkanindiges</taxon>
    </lineage>
</organism>
<dbReference type="OrthoDB" id="6717898at2"/>
<name>A0A4Y7XC54_9GAMM</name>
<protein>
    <submittedName>
        <fullName evidence="1">Uncharacterized protein</fullName>
    </submittedName>
</protein>
<accession>A0A4Y7XC54</accession>
<sequence length="269" mass="30904">MIKCNLLMICALTIPTLTHGEFNIVDNTGRPAYINAGYRNAHGYLICCGNDKNTDLKQKTLNLPDKDISILLSPSLHNNNPLKGKDYYFLNYDIFYILNGIRYKMPFTIPDARAIGTSIIYNDANISIFTLERYQNPVSNNNSKEFSSKVYIINKKNIGVYEPIFLYLNTTLESISDISLKFSKLDSVKYDKAKNAYSIVFEIQNAPEDFTTTGRVVYEKSPVQHSFTLIPAQNKPFIIKNYIEKRKDSKKIISTDDLYGLEYYFLKKK</sequence>
<gene>
    <name evidence="1" type="ORF">E2B99_07590</name>
</gene>